<keyword evidence="2" id="KW-1185">Reference proteome</keyword>
<accession>A0ACB6SHP0</accession>
<gene>
    <name evidence="1" type="ORF">BU25DRAFT_486863</name>
</gene>
<evidence type="ECO:0000313" key="2">
    <source>
        <dbReference type="Proteomes" id="UP000799754"/>
    </source>
</evidence>
<protein>
    <submittedName>
        <fullName evidence="1">Uncharacterized protein</fullName>
    </submittedName>
</protein>
<dbReference type="Proteomes" id="UP000799754">
    <property type="component" value="Unassembled WGS sequence"/>
</dbReference>
<comment type="caution">
    <text evidence="1">The sequence shown here is derived from an EMBL/GenBank/DDBJ whole genome shotgun (WGS) entry which is preliminary data.</text>
</comment>
<dbReference type="EMBL" id="MU006701">
    <property type="protein sequence ID" value="KAF2633861.1"/>
    <property type="molecule type" value="Genomic_DNA"/>
</dbReference>
<proteinExistence type="predicted"/>
<evidence type="ECO:0000313" key="1">
    <source>
        <dbReference type="EMBL" id="KAF2633861.1"/>
    </source>
</evidence>
<sequence length="995" mass="111525">MSTAHTCFRNALTQAFRPSRRGPAASHSVCAFLVPALSRSSKRPFSSGKRRSKPQSATSHNSTERPKDSLVYVYPPKGARSPIQGRIPIPTPDARGDIKQWLLAIEPFLPIEIRRTYTDAPDVSATVTSLDLSIVINKAQDAGHDILSHLGLLAGRWQAAVWIAKKLAEGGKRSVEAPARMDPFEDVAWPISDIQSLHFSTNKPLRLERTRPRRKLEVSLDELTAAPDTINLRHLIVKRALGQLWRSLGTMILAAPEQNKSGQDTVMSHVLEIIAYLHHIGFMPDSVYMFRPQNDKYALQQPPTLHMLSSKILIALSDASWKAHEAAVKAAKDGAKASYFLGHEIPSSRYKVEVTEIAPELWLELVLWSCLHGGWTADGTAILERLAATQGAHTWGLISWREILEAEQQRLPSAPEGWNLFPMHGDAAAGAEDRARTRRTISSEIVTAFIDALVNDMRLGVGARGTNPEVLIDHIKTLKGFLESKNLSLGSVAWDSVITRLLESGGFDPEKRPELLLRMFNLAAEFGTEVGSVNASPAADDEVPYFFEPTTAPLSLLHRAMRAFISIGDTRGTMESFKMLQQHADNNKQKSLQQFFEALKTMPLRQAEPFTSRTAPIDFPSFDTNLPVPLLAKLLDLATDSEMYELGRWFVYSKDLDGPLIGRGLYNHRNIAASLVRFGILAGENDIVLDIVKRAGYLDPKTQQQRMPNELLTALFRSQVRLRRWDAVRNMQKHALKLSTWTPRPSILTTFVAELLRASGGSETEANDAKKAFFGMLFTWERLILSTIRNELYCTLAILSTVDETWKTYCSQFLNFSSRQSVLLSTDNFNQILGGVLDRYDSVKGKELIEQWCYKPRRLFEPFRALGGVPTMPQFRFGRGEEVEAFPDNIEIVQDSGAKLVLHGRILPNRQTIWAILRKVQSEVEQWGQDGKEMTISARDQVRDTLRWAARLLYYLGYDYEEIIRDLGSLAKLAELEAPKARPAIGQIEAAEYGL</sequence>
<reference evidence="1" key="1">
    <citation type="journal article" date="2020" name="Stud. Mycol.">
        <title>101 Dothideomycetes genomes: a test case for predicting lifestyles and emergence of pathogens.</title>
        <authorList>
            <person name="Haridas S."/>
            <person name="Albert R."/>
            <person name="Binder M."/>
            <person name="Bloem J."/>
            <person name="Labutti K."/>
            <person name="Salamov A."/>
            <person name="Andreopoulos B."/>
            <person name="Baker S."/>
            <person name="Barry K."/>
            <person name="Bills G."/>
            <person name="Bluhm B."/>
            <person name="Cannon C."/>
            <person name="Castanera R."/>
            <person name="Culley D."/>
            <person name="Daum C."/>
            <person name="Ezra D."/>
            <person name="Gonzalez J."/>
            <person name="Henrissat B."/>
            <person name="Kuo A."/>
            <person name="Liang C."/>
            <person name="Lipzen A."/>
            <person name="Lutzoni F."/>
            <person name="Magnuson J."/>
            <person name="Mondo S."/>
            <person name="Nolan M."/>
            <person name="Ohm R."/>
            <person name="Pangilinan J."/>
            <person name="Park H.-J."/>
            <person name="Ramirez L."/>
            <person name="Alfaro M."/>
            <person name="Sun H."/>
            <person name="Tritt A."/>
            <person name="Yoshinaga Y."/>
            <person name="Zwiers L.-H."/>
            <person name="Turgeon B."/>
            <person name="Goodwin S."/>
            <person name="Spatafora J."/>
            <person name="Crous P."/>
            <person name="Grigoriev I."/>
        </authorList>
    </citation>
    <scope>NUCLEOTIDE SEQUENCE</scope>
    <source>
        <strain evidence="1">CBS 525.71</strain>
    </source>
</reference>
<name>A0ACB6SHP0_9PLEO</name>
<organism evidence="1 2">
    <name type="scientific">Macroventuria anomochaeta</name>
    <dbReference type="NCBI Taxonomy" id="301207"/>
    <lineage>
        <taxon>Eukaryota</taxon>
        <taxon>Fungi</taxon>
        <taxon>Dikarya</taxon>
        <taxon>Ascomycota</taxon>
        <taxon>Pezizomycotina</taxon>
        <taxon>Dothideomycetes</taxon>
        <taxon>Pleosporomycetidae</taxon>
        <taxon>Pleosporales</taxon>
        <taxon>Pleosporineae</taxon>
        <taxon>Didymellaceae</taxon>
        <taxon>Macroventuria</taxon>
    </lineage>
</organism>